<organism evidence="2 3">
    <name type="scientific">Streptomyces caeruleatus</name>
    <dbReference type="NCBI Taxonomy" id="661399"/>
    <lineage>
        <taxon>Bacteria</taxon>
        <taxon>Bacillati</taxon>
        <taxon>Actinomycetota</taxon>
        <taxon>Actinomycetes</taxon>
        <taxon>Kitasatosporales</taxon>
        <taxon>Streptomycetaceae</taxon>
        <taxon>Streptomyces</taxon>
    </lineage>
</organism>
<dbReference type="InterPro" id="IPR016024">
    <property type="entry name" value="ARM-type_fold"/>
</dbReference>
<dbReference type="Pfam" id="PF13646">
    <property type="entry name" value="HEAT_2"/>
    <property type="match status" value="1"/>
</dbReference>
<evidence type="ECO:0000313" key="3">
    <source>
        <dbReference type="Proteomes" id="UP000053429"/>
    </source>
</evidence>
<name>A0A117RPU6_9ACTN</name>
<feature type="region of interest" description="Disordered" evidence="1">
    <location>
        <begin position="194"/>
        <end position="230"/>
    </location>
</feature>
<evidence type="ECO:0000313" key="2">
    <source>
        <dbReference type="EMBL" id="KUO02630.1"/>
    </source>
</evidence>
<dbReference type="Proteomes" id="UP000053429">
    <property type="component" value="Unassembled WGS sequence"/>
</dbReference>
<evidence type="ECO:0000256" key="1">
    <source>
        <dbReference type="SAM" id="MobiDB-lite"/>
    </source>
</evidence>
<gene>
    <name evidence="2" type="ORF">AQJ67_19345</name>
</gene>
<dbReference type="SUPFAM" id="SSF48371">
    <property type="entry name" value="ARM repeat"/>
    <property type="match status" value="1"/>
</dbReference>
<dbReference type="PANTHER" id="PTHR12697">
    <property type="entry name" value="PBS LYASE HEAT-LIKE PROTEIN"/>
    <property type="match status" value="1"/>
</dbReference>
<proteinExistence type="predicted"/>
<dbReference type="EMBL" id="LMWY01000023">
    <property type="protein sequence ID" value="KUO02630.1"/>
    <property type="molecule type" value="Genomic_DNA"/>
</dbReference>
<dbReference type="STRING" id="661399.AQJ67_19345"/>
<protein>
    <recommendedName>
        <fullName evidence="4">PBS lyase</fullName>
    </recommendedName>
</protein>
<dbReference type="GO" id="GO:0016491">
    <property type="term" value="F:oxidoreductase activity"/>
    <property type="evidence" value="ECO:0007669"/>
    <property type="project" value="TreeGrafter"/>
</dbReference>
<feature type="compositionally biased region" description="Polar residues" evidence="1">
    <location>
        <begin position="194"/>
        <end position="204"/>
    </location>
</feature>
<reference evidence="2 3" key="1">
    <citation type="submission" date="2015-10" db="EMBL/GenBank/DDBJ databases">
        <title>Draft genome sequence of Streptomyces caeruleatus NRRL B-24802, type strain for the species Streptomyces caeruleatus.</title>
        <authorList>
            <person name="Ruckert C."/>
            <person name="Winkler A."/>
            <person name="Kalinowski J."/>
            <person name="Kampfer P."/>
            <person name="Glaeser S."/>
        </authorList>
    </citation>
    <scope>NUCLEOTIDE SEQUENCE [LARGE SCALE GENOMIC DNA]</scope>
    <source>
        <strain evidence="2 3">NRRL B-24802</strain>
    </source>
</reference>
<sequence>MGSEQQIAFFLRELKDGDTWRRAAAAKGLGRAGRDEHAWVLVTAADDRAPEVREAVAAGLGRLGVAEAGRAALPALMGDEDPWVRRRASRAAIRLGLDGPATVDAYARLLRDPDRHLRINALDGLGALGLPGHAPALVALLGDEDPAVWGRARVLLYRLLDDPAVSAEVLRTAEQGADAARVRALELLPGKWPSASTTHWSRGSTPCPPRCGSRWPPGCSTSRPRGRGTP</sequence>
<dbReference type="AlphaFoldDB" id="A0A117RPU6"/>
<keyword evidence="3" id="KW-1185">Reference proteome</keyword>
<comment type="caution">
    <text evidence="2">The sequence shown here is derived from an EMBL/GenBank/DDBJ whole genome shotgun (WGS) entry which is preliminary data.</text>
</comment>
<dbReference type="PANTHER" id="PTHR12697:SF5">
    <property type="entry name" value="DEOXYHYPUSINE HYDROXYLASE"/>
    <property type="match status" value="1"/>
</dbReference>
<accession>A0A117RPU6</accession>
<dbReference type="RefSeq" id="WP_062720247.1">
    <property type="nucleotide sequence ID" value="NZ_KQ948929.1"/>
</dbReference>
<dbReference type="Gene3D" id="1.25.10.10">
    <property type="entry name" value="Leucine-rich Repeat Variant"/>
    <property type="match status" value="1"/>
</dbReference>
<evidence type="ECO:0008006" key="4">
    <source>
        <dbReference type="Google" id="ProtNLM"/>
    </source>
</evidence>
<dbReference type="InterPro" id="IPR011989">
    <property type="entry name" value="ARM-like"/>
</dbReference>